<dbReference type="SUPFAM" id="SSF53850">
    <property type="entry name" value="Periplasmic binding protein-like II"/>
    <property type="match status" value="1"/>
</dbReference>
<evidence type="ECO:0000256" key="2">
    <source>
        <dbReference type="ARBA" id="ARBA00005695"/>
    </source>
</evidence>
<dbReference type="InterPro" id="IPR030678">
    <property type="entry name" value="Peptide/Ni-bd"/>
</dbReference>
<reference evidence="4" key="1">
    <citation type="submission" date="2022-03" db="EMBL/GenBank/DDBJ databases">
        <title>The complete genome sequence of a Methyloterrigena soli.</title>
        <authorList>
            <person name="Zi Z."/>
        </authorList>
    </citation>
    <scope>NUCLEOTIDE SEQUENCE</scope>
    <source>
        <strain evidence="4">M48</strain>
    </source>
</reference>
<accession>A0AA41QNQ8</accession>
<keyword evidence="5" id="KW-1185">Reference proteome</keyword>
<dbReference type="PANTHER" id="PTHR30290:SF83">
    <property type="entry name" value="ABC TRANSPORTER SUBSTRATE-BINDING PROTEIN"/>
    <property type="match status" value="1"/>
</dbReference>
<evidence type="ECO:0000256" key="1">
    <source>
        <dbReference type="ARBA" id="ARBA00004418"/>
    </source>
</evidence>
<feature type="domain" description="Solute-binding protein family 5" evidence="3">
    <location>
        <begin position="75"/>
        <end position="432"/>
    </location>
</feature>
<evidence type="ECO:0000259" key="3">
    <source>
        <dbReference type="Pfam" id="PF00496"/>
    </source>
</evidence>
<dbReference type="PIRSF" id="PIRSF002741">
    <property type="entry name" value="MppA"/>
    <property type="match status" value="1"/>
</dbReference>
<dbReference type="GO" id="GO:0030288">
    <property type="term" value="C:outer membrane-bounded periplasmic space"/>
    <property type="evidence" value="ECO:0007669"/>
    <property type="project" value="UniProtKB-ARBA"/>
</dbReference>
<comment type="subcellular location">
    <subcellularLocation>
        <location evidence="1">Periplasm</location>
    </subcellularLocation>
</comment>
<dbReference type="Pfam" id="PF00496">
    <property type="entry name" value="SBP_bac_5"/>
    <property type="match status" value="1"/>
</dbReference>
<evidence type="ECO:0000313" key="5">
    <source>
        <dbReference type="Proteomes" id="UP001156140"/>
    </source>
</evidence>
<comment type="caution">
    <text evidence="4">The sequence shown here is derived from an EMBL/GenBank/DDBJ whole genome shotgun (WGS) entry which is preliminary data.</text>
</comment>
<dbReference type="RefSeq" id="WP_035090739.1">
    <property type="nucleotide sequence ID" value="NZ_JAKETQ010000001.1"/>
</dbReference>
<proteinExistence type="inferred from homology"/>
<dbReference type="Gene3D" id="3.40.190.10">
    <property type="entry name" value="Periplasmic binding protein-like II"/>
    <property type="match status" value="1"/>
</dbReference>
<sequence>MHFDPFLSGGRRLAFGITFGLGALLATTAYADTVLSVVQAEAPRSMDPGDHTASATGTVLEPMFEGLVKRDESANIVPVLATEWSTDATGTLWTFKLRPGVTFHDGTPFNADAVVYSIQRFLDPARGLAAAGRIKVVIDSIRAVDDLTVEFKLKSPYAGFLELMTTGTPKMVSPTADAAGTLATTPVGTGPFKFTEYKSGEYVLETRNENYWGTPPNVDQLRFTWSGEPSVLAMSVQSGDADVVYPLQPALVPAVQSNPELKLIDSTGSFIYWLSINTQMKPLDDVRVRQALNFATDRQALVAALLRGFGDPANSPLAPSNPFYDAELATYTYDPEKAKALLADAGLPNGFTMTTAVSQRDAPIAAALQGMWSKVGVNLEIRNLESGVWSQVAFADPSGKAADNLGSTIASWSTGAYNPDLQLRPLYATASWSPGGANLGFFSDPHLDELIDQGASELDEAKAKPIYVEAQKLINEQAPHVLLYSKHNLAATSAKVSGVWVAPGGAVNVAWATKSE</sequence>
<dbReference type="Proteomes" id="UP001156140">
    <property type="component" value="Unassembled WGS sequence"/>
</dbReference>
<dbReference type="InterPro" id="IPR000914">
    <property type="entry name" value="SBP_5_dom"/>
</dbReference>
<dbReference type="GO" id="GO:1904680">
    <property type="term" value="F:peptide transmembrane transporter activity"/>
    <property type="evidence" value="ECO:0007669"/>
    <property type="project" value="TreeGrafter"/>
</dbReference>
<dbReference type="Gene3D" id="3.10.105.10">
    <property type="entry name" value="Dipeptide-binding Protein, Domain 3"/>
    <property type="match status" value="1"/>
</dbReference>
<dbReference type="GO" id="GO:0015833">
    <property type="term" value="P:peptide transport"/>
    <property type="evidence" value="ECO:0007669"/>
    <property type="project" value="TreeGrafter"/>
</dbReference>
<dbReference type="Gene3D" id="3.90.76.10">
    <property type="entry name" value="Dipeptide-binding Protein, Domain 1"/>
    <property type="match status" value="1"/>
</dbReference>
<dbReference type="EMBL" id="JALAZD010000001">
    <property type="protein sequence ID" value="MCI0127925.1"/>
    <property type="molecule type" value="Genomic_DNA"/>
</dbReference>
<dbReference type="AlphaFoldDB" id="A0AA41QNQ8"/>
<name>A0AA41QNQ8_9HYPH</name>
<dbReference type="PANTHER" id="PTHR30290">
    <property type="entry name" value="PERIPLASMIC BINDING COMPONENT OF ABC TRANSPORTER"/>
    <property type="match status" value="1"/>
</dbReference>
<dbReference type="InterPro" id="IPR039424">
    <property type="entry name" value="SBP_5"/>
</dbReference>
<protein>
    <submittedName>
        <fullName evidence="4">ABC transporter substrate-binding protein</fullName>
    </submittedName>
</protein>
<evidence type="ECO:0000313" key="4">
    <source>
        <dbReference type="EMBL" id="MCI0127925.1"/>
    </source>
</evidence>
<comment type="similarity">
    <text evidence="2">Belongs to the bacterial solute-binding protein 5 family.</text>
</comment>
<organism evidence="4 5">
    <name type="scientific">Paradevosia shaoguanensis</name>
    <dbReference type="NCBI Taxonomy" id="1335043"/>
    <lineage>
        <taxon>Bacteria</taxon>
        <taxon>Pseudomonadati</taxon>
        <taxon>Pseudomonadota</taxon>
        <taxon>Alphaproteobacteria</taxon>
        <taxon>Hyphomicrobiales</taxon>
        <taxon>Devosiaceae</taxon>
        <taxon>Paradevosia</taxon>
    </lineage>
</organism>
<dbReference type="GO" id="GO:0043190">
    <property type="term" value="C:ATP-binding cassette (ABC) transporter complex"/>
    <property type="evidence" value="ECO:0007669"/>
    <property type="project" value="InterPro"/>
</dbReference>
<gene>
    <name evidence="4" type="ORF">ML536_13940</name>
</gene>